<feature type="transmembrane region" description="Helical" evidence="4">
    <location>
        <begin position="295"/>
        <end position="313"/>
    </location>
</feature>
<evidence type="ECO:0000256" key="2">
    <source>
        <dbReference type="ARBA" id="ARBA00022748"/>
    </source>
</evidence>
<comment type="similarity">
    <text evidence="1">Belongs to the CcmF/CycK/Ccl1/NrfE/CcsA family.</text>
</comment>
<protein>
    <submittedName>
        <fullName evidence="7">Cytochrome c-type biogenesis protein CcmF</fullName>
    </submittedName>
</protein>
<dbReference type="GO" id="GO:0020037">
    <property type="term" value="F:heme binding"/>
    <property type="evidence" value="ECO:0007669"/>
    <property type="project" value="InterPro"/>
</dbReference>
<dbReference type="InterPro" id="IPR002541">
    <property type="entry name" value="Cyt_c_assembly"/>
</dbReference>
<dbReference type="InParanoid" id="K0Z8J8"/>
<feature type="transmembrane region" description="Helical" evidence="4">
    <location>
        <begin position="446"/>
        <end position="466"/>
    </location>
</feature>
<dbReference type="Proteomes" id="UP000006069">
    <property type="component" value="Unassembled WGS sequence"/>
</dbReference>
<evidence type="ECO:0000313" key="7">
    <source>
        <dbReference type="EMBL" id="EJZ83690.1"/>
    </source>
</evidence>
<dbReference type="GO" id="GO:0017004">
    <property type="term" value="P:cytochrome complex assembly"/>
    <property type="evidence" value="ECO:0007669"/>
    <property type="project" value="UniProtKB-KW"/>
</dbReference>
<dbReference type="OrthoDB" id="9814290at2"/>
<dbReference type="RefSeq" id="WP_009139409.1">
    <property type="nucleotide sequence ID" value="NZ_JH815198.1"/>
</dbReference>
<evidence type="ECO:0000259" key="5">
    <source>
        <dbReference type="Pfam" id="PF01578"/>
    </source>
</evidence>
<feature type="transmembrane region" description="Helical" evidence="4">
    <location>
        <begin position="415"/>
        <end position="434"/>
    </location>
</feature>
<feature type="region of interest" description="Disordered" evidence="3">
    <location>
        <begin position="715"/>
        <end position="747"/>
    </location>
</feature>
<feature type="transmembrane region" description="Helical" evidence="4">
    <location>
        <begin position="268"/>
        <end position="286"/>
    </location>
</feature>
<accession>K0Z8J8</accession>
<feature type="transmembrane region" description="Helical" evidence="4">
    <location>
        <begin position="198"/>
        <end position="217"/>
    </location>
</feature>
<keyword evidence="4" id="KW-1133">Transmembrane helix</keyword>
<feature type="transmembrane region" description="Helical" evidence="4">
    <location>
        <begin position="105"/>
        <end position="121"/>
    </location>
</feature>
<dbReference type="EMBL" id="ADMD01000007">
    <property type="protein sequence ID" value="EJZ83690.1"/>
    <property type="molecule type" value="Genomic_DNA"/>
</dbReference>
<proteinExistence type="inferred from homology"/>
<feature type="domain" description="Cytochrome c assembly protein" evidence="5">
    <location>
        <begin position="98"/>
        <end position="316"/>
    </location>
</feature>
<sequence length="747" mass="80059">MSTFGLMGLVIAFAGVVVSVVCLLAGRILKKAGKTGAAETASWGGCVASILTAVALTVCCGILVFCFMTGDMSIEYVLMEHSDADGALGVLYRFSGLWAGREGSLLFWAWLISVFNVVVAVRAMKNLDDLDCMALFVSNLVLTAFVAVCLFSESNMPFIATASPYVDANGNLTAMASSLGMSPLLEHWAQAIHPPTLFVGYAGLTIPFAYAIAALIVNDASAKWVVRSSRYAMFSWLFLGIGIGLGAVWAYVVLGWGGYWAWDPVENASLLSWMVALALVHSFTVYRKRGAFKRWSVMCACLTFAFVVVGTFITRSGVVQSVHAFEGDPVSLMLFGGLIVVAVLVGLIGLAIRWKAFASDDAIESMASKAAAYYFNNVIMIVFTFVLCYLTVASALPTFLPFGGQSLSAGTYDAIARPLGIVYCFIIAVCPLLAWTKTDRKEFSRLAKVPAICAAVLFVVLLAYFVTTLYPAYDAIIQAGSAQGASQAAVTAAEELMSEGPVWYYNGLAVVGFAVASLLFFNTLFMIARAASKRAKATGKNPVAAFFGMLGSNSSKYGGYIAHFAMAIILVGLIGSSMFVTEKTDYVAFDEEADTAENFVIDDYELRYTGSDVETMPNGDDILYRVEFDVYDVNTGAYIGHVNPSVQLVASTQQTKLNASVISFPTEDLFVVYRGVNDAGDLSMDVRVNPLVSFAWVGFALLMLGTAIALFGRRKDGEASSVSKKESRGEGVDGASDEEEAREQATA</sequence>
<keyword evidence="4" id="KW-0812">Transmembrane</keyword>
<organism evidence="7 8">
    <name type="scientific">Slackia piriformis YIT 12062</name>
    <dbReference type="NCBI Taxonomy" id="742818"/>
    <lineage>
        <taxon>Bacteria</taxon>
        <taxon>Bacillati</taxon>
        <taxon>Actinomycetota</taxon>
        <taxon>Coriobacteriia</taxon>
        <taxon>Eggerthellales</taxon>
        <taxon>Eggerthellaceae</taxon>
        <taxon>Slackia</taxon>
    </lineage>
</organism>
<dbReference type="PANTHER" id="PTHR43653">
    <property type="entry name" value="CYTOCHROME C ASSEMBLY PROTEIN-RELATED"/>
    <property type="match status" value="1"/>
</dbReference>
<comment type="caution">
    <text evidence="7">The sequence shown here is derived from an EMBL/GenBank/DDBJ whole genome shotgun (WGS) entry which is preliminary data.</text>
</comment>
<evidence type="ECO:0000256" key="1">
    <source>
        <dbReference type="ARBA" id="ARBA00009186"/>
    </source>
</evidence>
<dbReference type="InterPro" id="IPR003567">
    <property type="entry name" value="Cyt_c_biogenesis"/>
</dbReference>
<evidence type="ECO:0000259" key="6">
    <source>
        <dbReference type="Pfam" id="PF16327"/>
    </source>
</evidence>
<feature type="transmembrane region" description="Helical" evidence="4">
    <location>
        <begin position="133"/>
        <end position="153"/>
    </location>
</feature>
<dbReference type="Pfam" id="PF16327">
    <property type="entry name" value="CcmF_C"/>
    <property type="match status" value="1"/>
</dbReference>
<dbReference type="PANTHER" id="PTHR43653:SF1">
    <property type="entry name" value="CYTOCHROME C-TYPE BIOGENESIS PROTEIN CCMF"/>
    <property type="match status" value="1"/>
</dbReference>
<name>K0Z8J8_9ACTN</name>
<evidence type="ECO:0000313" key="8">
    <source>
        <dbReference type="Proteomes" id="UP000006069"/>
    </source>
</evidence>
<feature type="transmembrane region" description="Helical" evidence="4">
    <location>
        <begin position="373"/>
        <end position="395"/>
    </location>
</feature>
<dbReference type="GO" id="GO:0016020">
    <property type="term" value="C:membrane"/>
    <property type="evidence" value="ECO:0007669"/>
    <property type="project" value="InterPro"/>
</dbReference>
<evidence type="ECO:0000256" key="3">
    <source>
        <dbReference type="SAM" id="MobiDB-lite"/>
    </source>
</evidence>
<feature type="transmembrane region" description="Helical" evidence="4">
    <location>
        <begin position="691"/>
        <end position="711"/>
    </location>
</feature>
<feature type="transmembrane region" description="Helical" evidence="4">
    <location>
        <begin position="41"/>
        <end position="70"/>
    </location>
</feature>
<dbReference type="AlphaFoldDB" id="K0Z8J8"/>
<reference evidence="7 8" key="1">
    <citation type="submission" date="2012-08" db="EMBL/GenBank/DDBJ databases">
        <title>The Genome Sequence of Slackia piriformis YIT 12062.</title>
        <authorList>
            <consortium name="The Broad Institute Genome Sequencing Platform"/>
            <person name="Earl A."/>
            <person name="Ward D."/>
            <person name="Feldgarden M."/>
            <person name="Gevers D."/>
            <person name="Morotomi M."/>
            <person name="Walker B."/>
            <person name="Young S.K."/>
            <person name="Zeng Q."/>
            <person name="Gargeya S."/>
            <person name="Fitzgerald M."/>
            <person name="Haas B."/>
            <person name="Abouelleil A."/>
            <person name="Alvarado L."/>
            <person name="Arachchi H.M."/>
            <person name="Berlin A.M."/>
            <person name="Chapman S.B."/>
            <person name="Goldberg J."/>
            <person name="Griggs A."/>
            <person name="Gujja S."/>
            <person name="Hansen M."/>
            <person name="Howarth C."/>
            <person name="Imamovic A."/>
            <person name="Larimer J."/>
            <person name="McCowen C."/>
            <person name="Montmayeur A."/>
            <person name="Murphy C."/>
            <person name="Neiman D."/>
            <person name="Pearson M."/>
            <person name="Priest M."/>
            <person name="Roberts A."/>
            <person name="Saif S."/>
            <person name="Shea T."/>
            <person name="Sisk P."/>
            <person name="Sykes S."/>
            <person name="Wortman J."/>
            <person name="Nusbaum C."/>
            <person name="Birren B."/>
        </authorList>
    </citation>
    <scope>NUCLEOTIDE SEQUENCE [LARGE SCALE GENOMIC DNA]</scope>
    <source>
        <strain evidence="7 8">YIT 12062</strain>
    </source>
</reference>
<keyword evidence="2" id="KW-0201">Cytochrome c-type biogenesis</keyword>
<feature type="domain" description="Cytochrome c-type biogenesis protein CcmF C-terminal" evidence="6">
    <location>
        <begin position="338"/>
        <end position="713"/>
    </location>
</feature>
<gene>
    <name evidence="7" type="ORF">HMPREF9451_01210</name>
</gene>
<keyword evidence="4" id="KW-0472">Membrane</keyword>
<feature type="transmembrane region" description="Helical" evidence="4">
    <location>
        <begin position="237"/>
        <end position="262"/>
    </location>
</feature>
<feature type="compositionally biased region" description="Basic and acidic residues" evidence="3">
    <location>
        <begin position="715"/>
        <end position="731"/>
    </location>
</feature>
<dbReference type="InterPro" id="IPR032523">
    <property type="entry name" value="CcmF_C"/>
</dbReference>
<dbReference type="PRINTS" id="PR01410">
    <property type="entry name" value="CCBIOGENESIS"/>
</dbReference>
<dbReference type="GO" id="GO:0015232">
    <property type="term" value="F:heme transmembrane transporter activity"/>
    <property type="evidence" value="ECO:0007669"/>
    <property type="project" value="InterPro"/>
</dbReference>
<feature type="transmembrane region" description="Helical" evidence="4">
    <location>
        <begin position="333"/>
        <end position="352"/>
    </location>
</feature>
<dbReference type="HOGENOM" id="CLU_015041_3_0_11"/>
<feature type="transmembrane region" description="Helical" evidence="4">
    <location>
        <begin position="6"/>
        <end position="29"/>
    </location>
</feature>
<evidence type="ECO:0000256" key="4">
    <source>
        <dbReference type="SAM" id="Phobius"/>
    </source>
</evidence>
<dbReference type="Pfam" id="PF01578">
    <property type="entry name" value="Cytochrom_C_asm"/>
    <property type="match status" value="1"/>
</dbReference>
<dbReference type="PATRIC" id="fig|742818.3.peg.1270"/>
<feature type="transmembrane region" description="Helical" evidence="4">
    <location>
        <begin position="557"/>
        <end position="580"/>
    </location>
</feature>
<keyword evidence="8" id="KW-1185">Reference proteome</keyword>
<dbReference type="eggNOG" id="COG1138">
    <property type="taxonomic scope" value="Bacteria"/>
</dbReference>
<feature type="transmembrane region" description="Helical" evidence="4">
    <location>
        <begin position="503"/>
        <end position="527"/>
    </location>
</feature>